<comment type="similarity">
    <text evidence="1">Belongs to the LysR transcriptional regulatory family.</text>
</comment>
<dbReference type="RefSeq" id="WP_303539549.1">
    <property type="nucleotide sequence ID" value="NZ_JAUOTP010000001.1"/>
</dbReference>
<dbReference type="InterPro" id="IPR036388">
    <property type="entry name" value="WH-like_DNA-bd_sf"/>
</dbReference>
<evidence type="ECO:0000256" key="3">
    <source>
        <dbReference type="ARBA" id="ARBA00023125"/>
    </source>
</evidence>
<dbReference type="PANTHER" id="PTHR30346">
    <property type="entry name" value="TRANSCRIPTIONAL DUAL REGULATOR HCAR-RELATED"/>
    <property type="match status" value="1"/>
</dbReference>
<dbReference type="PRINTS" id="PR00039">
    <property type="entry name" value="HTHLYSR"/>
</dbReference>
<dbReference type="PROSITE" id="PS50931">
    <property type="entry name" value="HTH_LYSR"/>
    <property type="match status" value="1"/>
</dbReference>
<evidence type="ECO:0000256" key="2">
    <source>
        <dbReference type="ARBA" id="ARBA00023015"/>
    </source>
</evidence>
<keyword evidence="2" id="KW-0805">Transcription regulation</keyword>
<dbReference type="Pfam" id="PF00126">
    <property type="entry name" value="HTH_1"/>
    <property type="match status" value="1"/>
</dbReference>
<evidence type="ECO:0000259" key="5">
    <source>
        <dbReference type="PROSITE" id="PS50931"/>
    </source>
</evidence>
<reference evidence="6" key="1">
    <citation type="submission" date="2023-07" db="EMBL/GenBank/DDBJ databases">
        <authorList>
            <person name="Kim M."/>
        </authorList>
    </citation>
    <scope>NUCLEOTIDE SEQUENCE</scope>
    <source>
        <strain evidence="6">BIUV-7</strain>
    </source>
</reference>
<keyword evidence="7" id="KW-1185">Reference proteome</keyword>
<evidence type="ECO:0000256" key="1">
    <source>
        <dbReference type="ARBA" id="ARBA00009437"/>
    </source>
</evidence>
<dbReference type="Proteomes" id="UP001169764">
    <property type="component" value="Unassembled WGS sequence"/>
</dbReference>
<feature type="domain" description="HTH lysR-type" evidence="5">
    <location>
        <begin position="1"/>
        <end position="58"/>
    </location>
</feature>
<name>A0ABT8Y4I8_9SPHN</name>
<comment type="caution">
    <text evidence="6">The sequence shown here is derived from an EMBL/GenBank/DDBJ whole genome shotgun (WGS) entry which is preliminary data.</text>
</comment>
<dbReference type="Pfam" id="PF03466">
    <property type="entry name" value="LysR_substrate"/>
    <property type="match status" value="1"/>
</dbReference>
<proteinExistence type="inferred from homology"/>
<dbReference type="EMBL" id="JAUOTP010000001">
    <property type="protein sequence ID" value="MDO6413236.1"/>
    <property type="molecule type" value="Genomic_DNA"/>
</dbReference>
<dbReference type="PANTHER" id="PTHR30346:SF17">
    <property type="entry name" value="LYSR FAMILY TRANSCRIPTIONAL REGULATOR"/>
    <property type="match status" value="1"/>
</dbReference>
<sequence length="297" mass="32623">MELRHLRYFVRVAEELHFGRAAAKLGISQPPLSQQIRALEEELGIELFDRTSRRVRLTDAGVIFLVEARRTLAQARHAIAVARRIQQGEEGELSIGFASSVPFVPLVSRSFAQFRAEHPAIHLTLRELGRDAQFSQLREGQLDLGFIRGLDRPVLPTALIASLVQEEPLLVALREDHPLALENRPLSIGDIADQPFVMFSADGGAGFNEQVDLLFAREGREVRVVQEVNGLGSMLGLVAAALGITVISQSLNALRADGVVYRPLIAGGALSRLWLIRGTEPSPIARTFMRMLKSGDG</sequence>
<dbReference type="InterPro" id="IPR005119">
    <property type="entry name" value="LysR_subst-bd"/>
</dbReference>
<keyword evidence="4" id="KW-0804">Transcription</keyword>
<dbReference type="InterPro" id="IPR000847">
    <property type="entry name" value="LysR_HTH_N"/>
</dbReference>
<gene>
    <name evidence="6" type="ORF">Q4F19_02460</name>
</gene>
<dbReference type="CDD" id="cd08414">
    <property type="entry name" value="PBP2_LTTR_aromatics_like"/>
    <property type="match status" value="1"/>
</dbReference>
<dbReference type="SUPFAM" id="SSF53850">
    <property type="entry name" value="Periplasmic binding protein-like II"/>
    <property type="match status" value="1"/>
</dbReference>
<evidence type="ECO:0000313" key="7">
    <source>
        <dbReference type="Proteomes" id="UP001169764"/>
    </source>
</evidence>
<keyword evidence="3" id="KW-0238">DNA-binding</keyword>
<dbReference type="Gene3D" id="3.40.190.10">
    <property type="entry name" value="Periplasmic binding protein-like II"/>
    <property type="match status" value="2"/>
</dbReference>
<evidence type="ECO:0000256" key="4">
    <source>
        <dbReference type="ARBA" id="ARBA00023163"/>
    </source>
</evidence>
<accession>A0ABT8Y4I8</accession>
<protein>
    <submittedName>
        <fullName evidence="6">LysR substrate-binding domain-containing protein</fullName>
    </submittedName>
</protein>
<dbReference type="SUPFAM" id="SSF46785">
    <property type="entry name" value="Winged helix' DNA-binding domain"/>
    <property type="match status" value="1"/>
</dbReference>
<dbReference type="Gene3D" id="1.10.10.10">
    <property type="entry name" value="Winged helix-like DNA-binding domain superfamily/Winged helix DNA-binding domain"/>
    <property type="match status" value="1"/>
</dbReference>
<dbReference type="InterPro" id="IPR036390">
    <property type="entry name" value="WH_DNA-bd_sf"/>
</dbReference>
<organism evidence="6 7">
    <name type="scientific">Sphingomonas natans</name>
    <dbReference type="NCBI Taxonomy" id="3063330"/>
    <lineage>
        <taxon>Bacteria</taxon>
        <taxon>Pseudomonadati</taxon>
        <taxon>Pseudomonadota</taxon>
        <taxon>Alphaproteobacteria</taxon>
        <taxon>Sphingomonadales</taxon>
        <taxon>Sphingomonadaceae</taxon>
        <taxon>Sphingomonas</taxon>
    </lineage>
</organism>
<evidence type="ECO:0000313" key="6">
    <source>
        <dbReference type="EMBL" id="MDO6413236.1"/>
    </source>
</evidence>